<evidence type="ECO:0000256" key="1">
    <source>
        <dbReference type="ARBA" id="ARBA00004370"/>
    </source>
</evidence>
<dbReference type="Gene3D" id="3.80.10.10">
    <property type="entry name" value="Ribonuclease Inhibitor"/>
    <property type="match status" value="2"/>
</dbReference>
<dbReference type="GO" id="GO:0016020">
    <property type="term" value="C:membrane"/>
    <property type="evidence" value="ECO:0007669"/>
    <property type="project" value="UniProtKB-SubCell"/>
</dbReference>
<dbReference type="PANTHER" id="PTHR48006">
    <property type="entry name" value="LEUCINE-RICH REPEAT-CONTAINING PROTEIN DDB_G0281931-RELATED"/>
    <property type="match status" value="1"/>
</dbReference>
<organism evidence="17 18">
    <name type="scientific">Physcomitrium patens</name>
    <name type="common">Spreading-leaved earth moss</name>
    <name type="synonym">Physcomitrella patens</name>
    <dbReference type="NCBI Taxonomy" id="3218"/>
    <lineage>
        <taxon>Eukaryota</taxon>
        <taxon>Viridiplantae</taxon>
        <taxon>Streptophyta</taxon>
        <taxon>Embryophyta</taxon>
        <taxon>Bryophyta</taxon>
        <taxon>Bryophytina</taxon>
        <taxon>Bryopsida</taxon>
        <taxon>Funariidae</taxon>
        <taxon>Funariales</taxon>
        <taxon>Funariaceae</taxon>
        <taxon>Physcomitrium</taxon>
    </lineage>
</organism>
<evidence type="ECO:0000256" key="4">
    <source>
        <dbReference type="ARBA" id="ARBA00022679"/>
    </source>
</evidence>
<evidence type="ECO:0000259" key="16">
    <source>
        <dbReference type="PROSITE" id="PS50011"/>
    </source>
</evidence>
<keyword evidence="6" id="KW-0732">Signal</keyword>
<evidence type="ECO:0000256" key="12">
    <source>
        <dbReference type="ARBA" id="ARBA00023136"/>
    </source>
</evidence>
<keyword evidence="11 15" id="KW-1133">Transmembrane helix</keyword>
<evidence type="ECO:0000256" key="13">
    <source>
        <dbReference type="ARBA" id="ARBA00023180"/>
    </source>
</evidence>
<dbReference type="Pfam" id="PF13855">
    <property type="entry name" value="LRR_8"/>
    <property type="match status" value="1"/>
</dbReference>
<feature type="transmembrane region" description="Helical" evidence="15">
    <location>
        <begin position="441"/>
        <end position="467"/>
    </location>
</feature>
<keyword evidence="10 14" id="KW-0067">ATP-binding</keyword>
<evidence type="ECO:0000256" key="7">
    <source>
        <dbReference type="ARBA" id="ARBA00022737"/>
    </source>
</evidence>
<dbReference type="SUPFAM" id="SSF56112">
    <property type="entry name" value="Protein kinase-like (PK-like)"/>
    <property type="match status" value="1"/>
</dbReference>
<dbReference type="Gramene" id="Pp3c14_22440V3.3">
    <property type="protein sequence ID" value="Pp3c14_22440V3.3"/>
    <property type="gene ID" value="Pp3c14_22440"/>
</dbReference>
<reference evidence="17 18" key="1">
    <citation type="journal article" date="2008" name="Science">
        <title>The Physcomitrella genome reveals evolutionary insights into the conquest of land by plants.</title>
        <authorList>
            <person name="Rensing S."/>
            <person name="Lang D."/>
            <person name="Zimmer A."/>
            <person name="Terry A."/>
            <person name="Salamov A."/>
            <person name="Shapiro H."/>
            <person name="Nishiyama T."/>
            <person name="Perroud P.-F."/>
            <person name="Lindquist E."/>
            <person name="Kamisugi Y."/>
            <person name="Tanahashi T."/>
            <person name="Sakakibara K."/>
            <person name="Fujita T."/>
            <person name="Oishi K."/>
            <person name="Shin-I T."/>
            <person name="Kuroki Y."/>
            <person name="Toyoda A."/>
            <person name="Suzuki Y."/>
            <person name="Hashimoto A."/>
            <person name="Yamaguchi K."/>
            <person name="Sugano A."/>
            <person name="Kohara Y."/>
            <person name="Fujiyama A."/>
            <person name="Anterola A."/>
            <person name="Aoki S."/>
            <person name="Ashton N."/>
            <person name="Barbazuk W.B."/>
            <person name="Barker E."/>
            <person name="Bennetzen J."/>
            <person name="Bezanilla M."/>
            <person name="Blankenship R."/>
            <person name="Cho S.H."/>
            <person name="Dutcher S."/>
            <person name="Estelle M."/>
            <person name="Fawcett J.A."/>
            <person name="Gundlach H."/>
            <person name="Hanada K."/>
            <person name="Heyl A."/>
            <person name="Hicks K.A."/>
            <person name="Hugh J."/>
            <person name="Lohr M."/>
            <person name="Mayer K."/>
            <person name="Melkozernov A."/>
            <person name="Murata T."/>
            <person name="Nelson D."/>
            <person name="Pils B."/>
            <person name="Prigge M."/>
            <person name="Reiss B."/>
            <person name="Renner T."/>
            <person name="Rombauts S."/>
            <person name="Rushton P."/>
            <person name="Sanderfoot A."/>
            <person name="Schween G."/>
            <person name="Shiu S.-H."/>
            <person name="Stueber K."/>
            <person name="Theodoulou F.L."/>
            <person name="Tu H."/>
            <person name="Van de Peer Y."/>
            <person name="Verrier P.J."/>
            <person name="Waters E."/>
            <person name="Wood A."/>
            <person name="Yang L."/>
            <person name="Cove D."/>
            <person name="Cuming A."/>
            <person name="Hasebe M."/>
            <person name="Lucas S."/>
            <person name="Mishler D.B."/>
            <person name="Reski R."/>
            <person name="Grigoriev I."/>
            <person name="Quatrano R.S."/>
            <person name="Boore J.L."/>
        </authorList>
    </citation>
    <scope>NUCLEOTIDE SEQUENCE [LARGE SCALE GENOMIC DNA]</scope>
    <source>
        <strain evidence="17 18">cv. Gransden 2004</strain>
    </source>
</reference>
<dbReference type="PROSITE" id="PS00107">
    <property type="entry name" value="PROTEIN_KINASE_ATP"/>
    <property type="match status" value="1"/>
</dbReference>
<reference evidence="17 18" key="2">
    <citation type="journal article" date="2018" name="Plant J.">
        <title>The Physcomitrella patens chromosome-scale assembly reveals moss genome structure and evolution.</title>
        <authorList>
            <person name="Lang D."/>
            <person name="Ullrich K.K."/>
            <person name="Murat F."/>
            <person name="Fuchs J."/>
            <person name="Jenkins J."/>
            <person name="Haas F.B."/>
            <person name="Piednoel M."/>
            <person name="Gundlach H."/>
            <person name="Van Bel M."/>
            <person name="Meyberg R."/>
            <person name="Vives C."/>
            <person name="Morata J."/>
            <person name="Symeonidi A."/>
            <person name="Hiss M."/>
            <person name="Muchero W."/>
            <person name="Kamisugi Y."/>
            <person name="Saleh O."/>
            <person name="Blanc G."/>
            <person name="Decker E.L."/>
            <person name="van Gessel N."/>
            <person name="Grimwood J."/>
            <person name="Hayes R.D."/>
            <person name="Graham S.W."/>
            <person name="Gunter L.E."/>
            <person name="McDaniel S.F."/>
            <person name="Hoernstein S.N.W."/>
            <person name="Larsson A."/>
            <person name="Li F.W."/>
            <person name="Perroud P.F."/>
            <person name="Phillips J."/>
            <person name="Ranjan P."/>
            <person name="Rokshar D.S."/>
            <person name="Rothfels C.J."/>
            <person name="Schneider L."/>
            <person name="Shu S."/>
            <person name="Stevenson D.W."/>
            <person name="Thummler F."/>
            <person name="Tillich M."/>
            <person name="Villarreal Aguilar J.C."/>
            <person name="Widiez T."/>
            <person name="Wong G.K."/>
            <person name="Wymore A."/>
            <person name="Zhang Y."/>
            <person name="Zimmer A.D."/>
            <person name="Quatrano R.S."/>
            <person name="Mayer K.F.X."/>
            <person name="Goodstein D."/>
            <person name="Casacuberta J.M."/>
            <person name="Vandepoele K."/>
            <person name="Reski R."/>
            <person name="Cuming A.C."/>
            <person name="Tuskan G.A."/>
            <person name="Maumus F."/>
            <person name="Salse J."/>
            <person name="Schmutz J."/>
            <person name="Rensing S.A."/>
        </authorList>
    </citation>
    <scope>NUCLEOTIDE SEQUENCE [LARGE SCALE GENOMIC DNA]</scope>
    <source>
        <strain evidence="17 18">cv. Gransden 2004</strain>
    </source>
</reference>
<dbReference type="Proteomes" id="UP000006727">
    <property type="component" value="Chromosome 14"/>
</dbReference>
<dbReference type="FunFam" id="3.30.200.20:FF:000039">
    <property type="entry name" value="receptor-like protein kinase FERONIA"/>
    <property type="match status" value="1"/>
</dbReference>
<dbReference type="SUPFAM" id="SSF52058">
    <property type="entry name" value="L domain-like"/>
    <property type="match status" value="1"/>
</dbReference>
<evidence type="ECO:0000256" key="11">
    <source>
        <dbReference type="ARBA" id="ARBA00022989"/>
    </source>
</evidence>
<dbReference type="FunFam" id="1.10.510.10:FF:002861">
    <property type="match status" value="1"/>
</dbReference>
<dbReference type="InterPro" id="IPR001611">
    <property type="entry name" value="Leu-rich_rpt"/>
</dbReference>
<dbReference type="KEGG" id="ppp:112291330"/>
<comment type="subcellular location">
    <subcellularLocation>
        <location evidence="1">Membrane</location>
    </subcellularLocation>
</comment>
<dbReference type="EnsemblPlants" id="Pp3c14_22440V3.2">
    <property type="protein sequence ID" value="Pp3c14_22440V3.2"/>
    <property type="gene ID" value="Pp3c14_22440"/>
</dbReference>
<dbReference type="OrthoDB" id="676979at2759"/>
<dbReference type="InterPro" id="IPR011009">
    <property type="entry name" value="Kinase-like_dom_sf"/>
</dbReference>
<keyword evidence="4" id="KW-0808">Transferase</keyword>
<dbReference type="InterPro" id="IPR051824">
    <property type="entry name" value="LRR_Rcpt-Like_S/T_Kinase"/>
</dbReference>
<dbReference type="InterPro" id="IPR001245">
    <property type="entry name" value="Ser-Thr/Tyr_kinase_cat_dom"/>
</dbReference>
<dbReference type="PANTHER" id="PTHR48006:SF84">
    <property type="entry name" value="REPEAT TRANSMEMBRANE PROTEIN KINASE, PUTATIVE, EXPRESSED-RELATED"/>
    <property type="match status" value="1"/>
</dbReference>
<proteinExistence type="predicted"/>
<reference evidence="17" key="3">
    <citation type="submission" date="2020-12" db="UniProtKB">
        <authorList>
            <consortium name="EnsemblPlants"/>
        </authorList>
    </citation>
    <scope>IDENTIFICATION</scope>
</reference>
<keyword evidence="12 15" id="KW-0472">Membrane</keyword>
<dbReference type="InterPro" id="IPR017441">
    <property type="entry name" value="Protein_kinase_ATP_BS"/>
</dbReference>
<evidence type="ECO:0000256" key="9">
    <source>
        <dbReference type="ARBA" id="ARBA00022777"/>
    </source>
</evidence>
<dbReference type="GO" id="GO:0005524">
    <property type="term" value="F:ATP binding"/>
    <property type="evidence" value="ECO:0007669"/>
    <property type="project" value="UniProtKB-UniRule"/>
</dbReference>
<accession>A0A7I4AWP2</accession>
<dbReference type="Gene3D" id="3.30.200.20">
    <property type="entry name" value="Phosphorylase Kinase, domain 1"/>
    <property type="match status" value="1"/>
</dbReference>
<dbReference type="FunFam" id="3.80.10.10:FF:000041">
    <property type="entry name" value="LRR receptor-like serine/threonine-protein kinase ERECTA"/>
    <property type="match status" value="1"/>
</dbReference>
<feature type="binding site" evidence="14">
    <location>
        <position position="559"/>
    </location>
    <ligand>
        <name>ATP</name>
        <dbReference type="ChEBI" id="CHEBI:30616"/>
    </ligand>
</feature>
<keyword evidence="13" id="KW-0325">Glycoprotein</keyword>
<evidence type="ECO:0000313" key="17">
    <source>
        <dbReference type="EnsemblPlants" id="Pp3c14_22440V3.3"/>
    </source>
</evidence>
<evidence type="ECO:0000256" key="10">
    <source>
        <dbReference type="ARBA" id="ARBA00022840"/>
    </source>
</evidence>
<dbReference type="RefSeq" id="XP_073394558.1">
    <property type="nucleotide sequence ID" value="XM_073538457.1"/>
</dbReference>
<evidence type="ECO:0000256" key="6">
    <source>
        <dbReference type="ARBA" id="ARBA00022729"/>
    </source>
</evidence>
<evidence type="ECO:0000256" key="8">
    <source>
        <dbReference type="ARBA" id="ARBA00022741"/>
    </source>
</evidence>
<evidence type="ECO:0000313" key="18">
    <source>
        <dbReference type="Proteomes" id="UP000006727"/>
    </source>
</evidence>
<dbReference type="RefSeq" id="XP_024394332.1">
    <property type="nucleotide sequence ID" value="XM_024538564.2"/>
</dbReference>
<dbReference type="GO" id="GO:0045088">
    <property type="term" value="P:regulation of innate immune response"/>
    <property type="evidence" value="ECO:0000318"/>
    <property type="project" value="GO_Central"/>
</dbReference>
<evidence type="ECO:0000256" key="2">
    <source>
        <dbReference type="ARBA" id="ARBA00022527"/>
    </source>
</evidence>
<gene>
    <name evidence="17" type="primary">LOC112291330</name>
</gene>
<dbReference type="GO" id="GO:0004674">
    <property type="term" value="F:protein serine/threonine kinase activity"/>
    <property type="evidence" value="ECO:0007669"/>
    <property type="project" value="UniProtKB-KW"/>
</dbReference>
<dbReference type="InterPro" id="IPR000719">
    <property type="entry name" value="Prot_kinase_dom"/>
</dbReference>
<evidence type="ECO:0000256" key="3">
    <source>
        <dbReference type="ARBA" id="ARBA00022614"/>
    </source>
</evidence>
<keyword evidence="8 14" id="KW-0547">Nucleotide-binding</keyword>
<keyword evidence="18" id="KW-1185">Reference proteome</keyword>
<dbReference type="EnsemblPlants" id="Pp3c14_22440V3.4">
    <property type="protein sequence ID" value="Pp3c14_22440V3.4"/>
    <property type="gene ID" value="Pp3c14_22440"/>
</dbReference>
<dbReference type="Gene3D" id="1.10.510.10">
    <property type="entry name" value="Transferase(Phosphotransferase) domain 1"/>
    <property type="match status" value="1"/>
</dbReference>
<dbReference type="Pfam" id="PF00560">
    <property type="entry name" value="LRR_1"/>
    <property type="match status" value="1"/>
</dbReference>
<dbReference type="AlphaFoldDB" id="A0A7I4AWP2"/>
<dbReference type="OMA" id="YSTQDFM"/>
<dbReference type="InterPro" id="IPR032675">
    <property type="entry name" value="LRR_dom_sf"/>
</dbReference>
<name>A0A7I4AWP2_PHYPA</name>
<feature type="domain" description="Protein kinase" evidence="16">
    <location>
        <begin position="531"/>
        <end position="823"/>
    </location>
</feature>
<evidence type="ECO:0000256" key="14">
    <source>
        <dbReference type="PROSITE-ProRule" id="PRU10141"/>
    </source>
</evidence>
<sequence>MTRKMAACSSYGLSWRLYWACSCVVLVAALTCYVNVVDALPRVQSDGLLKIQELLRTPTAKAIWNIDTDFCKLPPTSHLYINCTGDTLTYLRIVGDKNMVTEKEKRQLGSAGGSLGPKKSLPSNFSVNTLVDTLLTFPDLRGLELVSLGMWGSLPEKLSQLSSLQTLNVSSNLFTGTIPKSLHKITGLGTLALDNNALAGIFPYWLSAMSSIETLSLSDNFFTGELNDSISSFKNLSSLSVSNNLLYGNIPGSLSSLQSLQFLSLAHNRFTGNSPNLENLRSLKTLNLGGNSLGPGFPALGTHLTSVYLGQNKLSESLPDSLKDFGELHTLDISGNALADTPPAFLFNLPRISTLNLARNHFSGVLPLNLTLSKSLSVLDVSNNFLTGQLPLVFLSARNVALYYQNNCMDTLKQKQGSKEYCTITAAKLGIGSSEVHHSHLVLIIAVAAAGGLCLTVGLCGVVLLMARRCSIDKDSVAAPEDRNFGSFRGIPSELLSNARYLSQSMRLGVLPQSQNRVFALEELKVATNNFSPGALVGEGRHGKVYKGLLEDKTVVAIKWLNFKSKEDMAEYKTQLEVLNKLRHRHLVSVLGYCSEEVTSSVDDEEFKSFRLFIVSDFMGNGDLRSHLSKQMGKEPMVWSQRLAAVIAAGRGIHYLHTGVVPPIFYNNLKITSILLDSYMVAQLSDFGLPVRRVSFSMDVVAPEGKAGVPKLNHEESLRRQEHRDKQDVYDYGAILLEIVLGRPPTIRNPFPQKRSELERLTKEKGPSMELIDKDIVGTCGAESLATVLEIAGKCMVDDPTRRPSMEDVLWNLQYALQVHSSVNDVTDEHDLRREEFQKAPSFTERKRCFYDNRVSDEDWKAGPSASRDFLR</sequence>
<evidence type="ECO:0000256" key="15">
    <source>
        <dbReference type="SAM" id="Phobius"/>
    </source>
</evidence>
<keyword evidence="9" id="KW-0418">Kinase</keyword>
<keyword evidence="3" id="KW-0433">Leucine-rich repeat</keyword>
<protein>
    <recommendedName>
        <fullName evidence="16">Protein kinase domain-containing protein</fullName>
    </recommendedName>
</protein>
<dbReference type="Gramene" id="Pp3c14_22440V3.4">
    <property type="protein sequence ID" value="Pp3c14_22440V3.4"/>
    <property type="gene ID" value="Pp3c14_22440"/>
</dbReference>
<dbReference type="GeneID" id="112291330"/>
<dbReference type="EMBL" id="ABEU02000014">
    <property type="status" value="NOT_ANNOTATED_CDS"/>
    <property type="molecule type" value="Genomic_DNA"/>
</dbReference>
<dbReference type="EnsemblPlants" id="Pp3c14_22440V3.3">
    <property type="protein sequence ID" value="Pp3c14_22440V3.3"/>
    <property type="gene ID" value="Pp3c14_22440"/>
</dbReference>
<evidence type="ECO:0000256" key="5">
    <source>
        <dbReference type="ARBA" id="ARBA00022692"/>
    </source>
</evidence>
<dbReference type="PROSITE" id="PS50011">
    <property type="entry name" value="PROTEIN_KINASE_DOM"/>
    <property type="match status" value="1"/>
</dbReference>
<keyword evidence="5 15" id="KW-0812">Transmembrane</keyword>
<keyword evidence="2" id="KW-0723">Serine/threonine-protein kinase</keyword>
<dbReference type="Pfam" id="PF07714">
    <property type="entry name" value="PK_Tyr_Ser-Thr"/>
    <property type="match status" value="1"/>
</dbReference>
<keyword evidence="7" id="KW-0677">Repeat</keyword>
<dbReference type="GO" id="GO:0004672">
    <property type="term" value="F:protein kinase activity"/>
    <property type="evidence" value="ECO:0000318"/>
    <property type="project" value="GO_Central"/>
</dbReference>
<dbReference type="Gramene" id="Pp3c14_22440V3.2">
    <property type="protein sequence ID" value="Pp3c14_22440V3.2"/>
    <property type="gene ID" value="Pp3c14_22440"/>
</dbReference>